<evidence type="ECO:0000313" key="3">
    <source>
        <dbReference type="Proteomes" id="UP000053676"/>
    </source>
</evidence>
<evidence type="ECO:0000313" key="2">
    <source>
        <dbReference type="EMBL" id="ETN70632.1"/>
    </source>
</evidence>
<dbReference type="SUPFAM" id="SSF55797">
    <property type="entry name" value="PR-1-like"/>
    <property type="match status" value="1"/>
</dbReference>
<organism evidence="2 3">
    <name type="scientific">Necator americanus</name>
    <name type="common">Human hookworm</name>
    <dbReference type="NCBI Taxonomy" id="51031"/>
    <lineage>
        <taxon>Eukaryota</taxon>
        <taxon>Metazoa</taxon>
        <taxon>Ecdysozoa</taxon>
        <taxon>Nematoda</taxon>
        <taxon>Chromadorea</taxon>
        <taxon>Rhabditida</taxon>
        <taxon>Rhabditina</taxon>
        <taxon>Rhabditomorpha</taxon>
        <taxon>Strongyloidea</taxon>
        <taxon>Ancylostomatidae</taxon>
        <taxon>Bunostominae</taxon>
        <taxon>Necator</taxon>
    </lineage>
</organism>
<dbReference type="KEGG" id="nai:NECAME_19417"/>
<dbReference type="InterPro" id="IPR035940">
    <property type="entry name" value="CAP_sf"/>
</dbReference>
<dbReference type="CDD" id="cd05380">
    <property type="entry name" value="CAP_euk"/>
    <property type="match status" value="1"/>
</dbReference>
<dbReference type="STRING" id="51031.W2SPK2"/>
<dbReference type="EMBL" id="KI668919">
    <property type="protein sequence ID" value="ETN70632.1"/>
    <property type="molecule type" value="Genomic_DNA"/>
</dbReference>
<feature type="domain" description="SCP" evidence="1">
    <location>
        <begin position="1"/>
        <end position="124"/>
    </location>
</feature>
<feature type="non-terminal residue" evidence="2">
    <location>
        <position position="139"/>
    </location>
</feature>
<reference evidence="3" key="1">
    <citation type="journal article" date="2014" name="Nat. Genet.">
        <title>Genome of the human hookworm Necator americanus.</title>
        <authorList>
            <person name="Tang Y.T."/>
            <person name="Gao X."/>
            <person name="Rosa B.A."/>
            <person name="Abubucker S."/>
            <person name="Hallsworth-Pepin K."/>
            <person name="Martin J."/>
            <person name="Tyagi R."/>
            <person name="Heizer E."/>
            <person name="Zhang X."/>
            <person name="Bhonagiri-Palsikar V."/>
            <person name="Minx P."/>
            <person name="Warren W.C."/>
            <person name="Wang Q."/>
            <person name="Zhan B."/>
            <person name="Hotez P.J."/>
            <person name="Sternberg P.W."/>
            <person name="Dougall A."/>
            <person name="Gaze S.T."/>
            <person name="Mulvenna J."/>
            <person name="Sotillo J."/>
            <person name="Ranganathan S."/>
            <person name="Rabelo E.M."/>
            <person name="Wilson R.K."/>
            <person name="Felgner P.L."/>
            <person name="Bethony J."/>
            <person name="Hawdon J.M."/>
            <person name="Gasser R.B."/>
            <person name="Loukas A."/>
            <person name="Mitreva M."/>
        </authorList>
    </citation>
    <scope>NUCLEOTIDE SEQUENCE [LARGE SCALE GENOMIC DNA]</scope>
</reference>
<dbReference type="SMART" id="SM00198">
    <property type="entry name" value="SCP"/>
    <property type="match status" value="1"/>
</dbReference>
<dbReference type="Gene3D" id="3.40.33.10">
    <property type="entry name" value="CAP"/>
    <property type="match status" value="1"/>
</dbReference>
<dbReference type="OrthoDB" id="5858525at2759"/>
<evidence type="ECO:0000259" key="1">
    <source>
        <dbReference type="SMART" id="SM00198"/>
    </source>
</evidence>
<dbReference type="AlphaFoldDB" id="W2SPK2"/>
<dbReference type="Proteomes" id="UP000053676">
    <property type="component" value="Unassembled WGS sequence"/>
</dbReference>
<proteinExistence type="predicted"/>
<dbReference type="OMA" id="HANTCDG"/>
<sequence>MYRMQYSCDAESYAQQHASTCNGRRLDPIHHRGYKGNIYVLYDLQTTKEGAMQWAMQEWWYQLRRNGMRRDMWFTQKERERNLNIRSWSRMAWSNNKYVGCAVERCSQFYFVICMYPDGGNHLNQHVYPIGPVCSACPT</sequence>
<gene>
    <name evidence="2" type="ORF">NECAME_19417</name>
</gene>
<keyword evidence="3" id="KW-1185">Reference proteome</keyword>
<dbReference type="InterPro" id="IPR014044">
    <property type="entry name" value="CAP_dom"/>
</dbReference>
<accession>W2SPK2</accession>
<protein>
    <submittedName>
        <fullName evidence="2">SCP-like protein</fullName>
    </submittedName>
</protein>
<dbReference type="InterPro" id="IPR001283">
    <property type="entry name" value="CRISP-related"/>
</dbReference>
<dbReference type="PRINTS" id="PR00837">
    <property type="entry name" value="V5TPXLIKE"/>
</dbReference>
<name>W2SPK2_NECAM</name>
<dbReference type="Pfam" id="PF00188">
    <property type="entry name" value="CAP"/>
    <property type="match status" value="1"/>
</dbReference>